<keyword evidence="2 6" id="KW-0812">Transmembrane</keyword>
<dbReference type="InterPro" id="IPR000412">
    <property type="entry name" value="ABC_2_transport"/>
</dbReference>
<feature type="transmembrane region" description="Helical" evidence="6">
    <location>
        <begin position="27"/>
        <end position="45"/>
    </location>
</feature>
<dbReference type="InterPro" id="IPR013525">
    <property type="entry name" value="ABC2_TM"/>
</dbReference>
<feature type="transmembrane region" description="Helical" evidence="6">
    <location>
        <begin position="100"/>
        <end position="122"/>
    </location>
</feature>
<gene>
    <name evidence="8" type="ORF">OUQ99_18825</name>
</gene>
<keyword evidence="6" id="KW-0813">Transport</keyword>
<sequence>MRTDLPRRLALLVGHNTTLRLRDPGHLISYLVMPMVLMLVFSPLYRAALPRGGEAQAVIGMLVMFSVLSLSVVGTALLTERTWRTWNRMRVTPVSVVEMLIGKALPVFVLLVVQQTILIVFGAQVVDMPVAGSFALILSAVCVWSFALLAIGVALAGVVRSHGELAAVCDVGALTVSALGGALTPIAMMPAWAQAVAPASPGYWAVTMLKAAVAGEADAVARAALVLVAVGAVAGVLACIRIGRGLKELQG</sequence>
<evidence type="ECO:0000256" key="5">
    <source>
        <dbReference type="ARBA" id="ARBA00023251"/>
    </source>
</evidence>
<dbReference type="PROSITE" id="PS51012">
    <property type="entry name" value="ABC_TM2"/>
    <property type="match status" value="1"/>
</dbReference>
<comment type="similarity">
    <text evidence="6">Belongs to the ABC-2 integral membrane protein family.</text>
</comment>
<feature type="transmembrane region" description="Helical" evidence="6">
    <location>
        <begin position="171"/>
        <end position="193"/>
    </location>
</feature>
<evidence type="ECO:0000256" key="1">
    <source>
        <dbReference type="ARBA" id="ARBA00004141"/>
    </source>
</evidence>
<accession>A0ABY6YGG9</accession>
<organism evidence="8 9">
    <name type="scientific">Streptomonospora nanhaiensis</name>
    <dbReference type="NCBI Taxonomy" id="1323731"/>
    <lineage>
        <taxon>Bacteria</taxon>
        <taxon>Bacillati</taxon>
        <taxon>Actinomycetota</taxon>
        <taxon>Actinomycetes</taxon>
        <taxon>Streptosporangiales</taxon>
        <taxon>Nocardiopsidaceae</taxon>
        <taxon>Streptomonospora</taxon>
    </lineage>
</organism>
<evidence type="ECO:0000256" key="6">
    <source>
        <dbReference type="RuleBase" id="RU361157"/>
    </source>
</evidence>
<evidence type="ECO:0000313" key="8">
    <source>
        <dbReference type="EMBL" id="WAE71286.1"/>
    </source>
</evidence>
<name>A0ABY6YGG9_9ACTN</name>
<protein>
    <recommendedName>
        <fullName evidence="6">Transport permease protein</fullName>
    </recommendedName>
</protein>
<keyword evidence="9" id="KW-1185">Reference proteome</keyword>
<evidence type="ECO:0000256" key="3">
    <source>
        <dbReference type="ARBA" id="ARBA00022989"/>
    </source>
</evidence>
<dbReference type="Pfam" id="PF01061">
    <property type="entry name" value="ABC2_membrane"/>
    <property type="match status" value="1"/>
</dbReference>
<feature type="transmembrane region" description="Helical" evidence="6">
    <location>
        <begin position="57"/>
        <end position="79"/>
    </location>
</feature>
<evidence type="ECO:0000256" key="2">
    <source>
        <dbReference type="ARBA" id="ARBA00022692"/>
    </source>
</evidence>
<proteinExistence type="inferred from homology"/>
<evidence type="ECO:0000313" key="9">
    <source>
        <dbReference type="Proteomes" id="UP001156498"/>
    </source>
</evidence>
<keyword evidence="4 6" id="KW-0472">Membrane</keyword>
<dbReference type="RefSeq" id="WP_267945089.1">
    <property type="nucleotide sequence ID" value="NZ_CP113264.1"/>
</dbReference>
<dbReference type="PIRSF" id="PIRSF006648">
    <property type="entry name" value="DrrB"/>
    <property type="match status" value="1"/>
</dbReference>
<dbReference type="PANTHER" id="PTHR43229">
    <property type="entry name" value="NODULATION PROTEIN J"/>
    <property type="match status" value="1"/>
</dbReference>
<feature type="transmembrane region" description="Helical" evidence="6">
    <location>
        <begin position="219"/>
        <end position="240"/>
    </location>
</feature>
<evidence type="ECO:0000259" key="7">
    <source>
        <dbReference type="PROSITE" id="PS51012"/>
    </source>
</evidence>
<feature type="transmembrane region" description="Helical" evidence="6">
    <location>
        <begin position="134"/>
        <end position="159"/>
    </location>
</feature>
<dbReference type="InterPro" id="IPR051784">
    <property type="entry name" value="Nod_factor_ABC_transporter"/>
</dbReference>
<keyword evidence="5" id="KW-0046">Antibiotic resistance</keyword>
<feature type="domain" description="ABC transmembrane type-2" evidence="7">
    <location>
        <begin position="21"/>
        <end position="245"/>
    </location>
</feature>
<keyword evidence="6" id="KW-1003">Cell membrane</keyword>
<dbReference type="Proteomes" id="UP001156498">
    <property type="component" value="Chromosome"/>
</dbReference>
<keyword evidence="3 6" id="KW-1133">Transmembrane helix</keyword>
<evidence type="ECO:0000256" key="4">
    <source>
        <dbReference type="ARBA" id="ARBA00023136"/>
    </source>
</evidence>
<dbReference type="PANTHER" id="PTHR43229:SF6">
    <property type="entry name" value="ABC-TYPE MULTIDRUG TRANSPORT SYSTEM, PERMEASE COMPONENT"/>
    <property type="match status" value="1"/>
</dbReference>
<dbReference type="InterPro" id="IPR047817">
    <property type="entry name" value="ABC2_TM_bact-type"/>
</dbReference>
<reference evidence="8 9" key="1">
    <citation type="journal article" date="2013" name="Int. J. Syst. Evol. Microbiol.">
        <title>Description of Streptomonospora sediminis sp. nov. and Streptomonospora nanhaiensis sp. nov., and reclassification of Nocardiopsis arabia Hozzein &amp; Goodfellow 2008 as Streptomonospora arabica comb. nov. and emended description of the genus Streptomonospora.</title>
        <authorList>
            <person name="Zhang D.F."/>
            <person name="Pan H.Q."/>
            <person name="He J."/>
            <person name="Zhang X.M."/>
            <person name="Zhang Y.G."/>
            <person name="Klenk H.P."/>
            <person name="Hu J.C."/>
            <person name="Li W.J."/>
        </authorList>
    </citation>
    <scope>NUCLEOTIDE SEQUENCE [LARGE SCALE GENOMIC DNA]</scope>
    <source>
        <strain evidence="8 9">12A09</strain>
    </source>
</reference>
<comment type="subcellular location">
    <subcellularLocation>
        <location evidence="6">Cell membrane</location>
        <topology evidence="6">Multi-pass membrane protein</topology>
    </subcellularLocation>
    <subcellularLocation>
        <location evidence="1">Membrane</location>
        <topology evidence="1">Multi-pass membrane protein</topology>
    </subcellularLocation>
</comment>
<dbReference type="EMBL" id="CP113264">
    <property type="protein sequence ID" value="WAE71286.1"/>
    <property type="molecule type" value="Genomic_DNA"/>
</dbReference>